<name>A0A5D2KAV2_GOSTO</name>
<proteinExistence type="predicted"/>
<keyword evidence="3" id="KW-1185">Reference proteome</keyword>
<evidence type="ECO:0000313" key="2">
    <source>
        <dbReference type="EMBL" id="TYH64020.1"/>
    </source>
</evidence>
<dbReference type="EMBL" id="CM017629">
    <property type="protein sequence ID" value="TYH64020.1"/>
    <property type="molecule type" value="Genomic_DNA"/>
</dbReference>
<evidence type="ECO:0000313" key="3">
    <source>
        <dbReference type="Proteomes" id="UP000322667"/>
    </source>
</evidence>
<feature type="region of interest" description="Disordered" evidence="1">
    <location>
        <begin position="10"/>
        <end position="31"/>
    </location>
</feature>
<organism evidence="2 3">
    <name type="scientific">Gossypium tomentosum</name>
    <name type="common">Hawaiian cotton</name>
    <name type="synonym">Gossypium sandvicense</name>
    <dbReference type="NCBI Taxonomy" id="34277"/>
    <lineage>
        <taxon>Eukaryota</taxon>
        <taxon>Viridiplantae</taxon>
        <taxon>Streptophyta</taxon>
        <taxon>Embryophyta</taxon>
        <taxon>Tracheophyta</taxon>
        <taxon>Spermatophyta</taxon>
        <taxon>Magnoliopsida</taxon>
        <taxon>eudicotyledons</taxon>
        <taxon>Gunneridae</taxon>
        <taxon>Pentapetalae</taxon>
        <taxon>rosids</taxon>
        <taxon>malvids</taxon>
        <taxon>Malvales</taxon>
        <taxon>Malvaceae</taxon>
        <taxon>Malvoideae</taxon>
        <taxon>Gossypium</taxon>
    </lineage>
</organism>
<evidence type="ECO:0000256" key="1">
    <source>
        <dbReference type="SAM" id="MobiDB-lite"/>
    </source>
</evidence>
<sequence length="31" mass="3598">MKNPLFLFRQSHRVGVSDHHTNTQTQGQGFE</sequence>
<reference evidence="2 3" key="1">
    <citation type="submission" date="2019-07" db="EMBL/GenBank/DDBJ databases">
        <title>WGS assembly of Gossypium tomentosum.</title>
        <authorList>
            <person name="Chen Z.J."/>
            <person name="Sreedasyam A."/>
            <person name="Ando A."/>
            <person name="Song Q."/>
            <person name="De L."/>
            <person name="Hulse-Kemp A."/>
            <person name="Ding M."/>
            <person name="Ye W."/>
            <person name="Kirkbride R."/>
            <person name="Jenkins J."/>
            <person name="Plott C."/>
            <person name="Lovell J."/>
            <person name="Lin Y.-M."/>
            <person name="Vaughn R."/>
            <person name="Liu B."/>
            <person name="Li W."/>
            <person name="Simpson S."/>
            <person name="Scheffler B."/>
            <person name="Saski C."/>
            <person name="Grover C."/>
            <person name="Hu G."/>
            <person name="Conover J."/>
            <person name="Carlson J."/>
            <person name="Shu S."/>
            <person name="Boston L."/>
            <person name="Williams M."/>
            <person name="Peterson D."/>
            <person name="Mcgee K."/>
            <person name="Jones D."/>
            <person name="Wendel J."/>
            <person name="Stelly D."/>
            <person name="Grimwood J."/>
            <person name="Schmutz J."/>
        </authorList>
    </citation>
    <scope>NUCLEOTIDE SEQUENCE [LARGE SCALE GENOMIC DNA]</scope>
    <source>
        <strain evidence="2">7179.01</strain>
    </source>
</reference>
<feature type="compositionally biased region" description="Polar residues" evidence="1">
    <location>
        <begin position="22"/>
        <end position="31"/>
    </location>
</feature>
<protein>
    <submittedName>
        <fullName evidence="2">Uncharacterized protein</fullName>
    </submittedName>
</protein>
<dbReference type="AlphaFoldDB" id="A0A5D2KAV2"/>
<gene>
    <name evidence="2" type="ORF">ES332_D07G237100v1</name>
</gene>
<accession>A0A5D2KAV2</accession>
<dbReference type="Proteomes" id="UP000322667">
    <property type="component" value="Chromosome D07"/>
</dbReference>